<sequence>MNLRIEGDLTAMNQDSPDGASRFWCGIDWGGRSHYLCVLDDRGGQLLSRKIAHTVDGLTILVEVIASLTGSVRIAIERA</sequence>
<name>A0A9X2XXQ4_9MYCO</name>
<protein>
    <submittedName>
        <fullName evidence="2">Transposase</fullName>
    </submittedName>
</protein>
<comment type="caution">
    <text evidence="2">The sequence shown here is derived from an EMBL/GenBank/DDBJ whole genome shotgun (WGS) entry which is preliminary data.</text>
</comment>
<dbReference type="EMBL" id="JACKRN010000418">
    <property type="protein sequence ID" value="MCV7070921.1"/>
    <property type="molecule type" value="Genomic_DNA"/>
</dbReference>
<feature type="domain" description="Transposase IS110-like N-terminal" evidence="1">
    <location>
        <begin position="25"/>
        <end position="77"/>
    </location>
</feature>
<dbReference type="GO" id="GO:0006313">
    <property type="term" value="P:DNA transposition"/>
    <property type="evidence" value="ECO:0007669"/>
    <property type="project" value="InterPro"/>
</dbReference>
<dbReference type="Pfam" id="PF01548">
    <property type="entry name" value="DEDD_Tnp_IS110"/>
    <property type="match status" value="1"/>
</dbReference>
<organism evidence="2 3">
    <name type="scientific">Mycolicibacterium rufum</name>
    <dbReference type="NCBI Taxonomy" id="318424"/>
    <lineage>
        <taxon>Bacteria</taxon>
        <taxon>Bacillati</taxon>
        <taxon>Actinomycetota</taxon>
        <taxon>Actinomycetes</taxon>
        <taxon>Mycobacteriales</taxon>
        <taxon>Mycobacteriaceae</taxon>
        <taxon>Mycolicibacterium</taxon>
    </lineage>
</organism>
<accession>A0A9X2XXQ4</accession>
<reference evidence="2" key="1">
    <citation type="submission" date="2020-07" db="EMBL/GenBank/DDBJ databases">
        <authorList>
            <person name="Pettersson B.M.F."/>
            <person name="Behra P.R.K."/>
            <person name="Ramesh M."/>
            <person name="Das S."/>
            <person name="Dasgupta S."/>
            <person name="Kirsebom L.A."/>
        </authorList>
    </citation>
    <scope>NUCLEOTIDE SEQUENCE</scope>
    <source>
        <strain evidence="2">DSM 45406</strain>
    </source>
</reference>
<evidence type="ECO:0000313" key="3">
    <source>
        <dbReference type="Proteomes" id="UP001140272"/>
    </source>
</evidence>
<dbReference type="GO" id="GO:0003677">
    <property type="term" value="F:DNA binding"/>
    <property type="evidence" value="ECO:0007669"/>
    <property type="project" value="InterPro"/>
</dbReference>
<dbReference type="InterPro" id="IPR002525">
    <property type="entry name" value="Transp_IS110-like_N"/>
</dbReference>
<proteinExistence type="predicted"/>
<gene>
    <name evidence="2" type="ORF">H7H73_11295</name>
</gene>
<dbReference type="GO" id="GO:0004803">
    <property type="term" value="F:transposase activity"/>
    <property type="evidence" value="ECO:0007669"/>
    <property type="project" value="InterPro"/>
</dbReference>
<evidence type="ECO:0000313" key="2">
    <source>
        <dbReference type="EMBL" id="MCV7070921.1"/>
    </source>
</evidence>
<dbReference type="Proteomes" id="UP001140272">
    <property type="component" value="Unassembled WGS sequence"/>
</dbReference>
<evidence type="ECO:0000259" key="1">
    <source>
        <dbReference type="Pfam" id="PF01548"/>
    </source>
</evidence>
<dbReference type="AlphaFoldDB" id="A0A9X2XXQ4"/>
<reference evidence="2" key="2">
    <citation type="journal article" date="2022" name="BMC Genomics">
        <title>Comparative genome analysis of mycobacteria focusing on tRNA and non-coding RNA.</title>
        <authorList>
            <person name="Behra P.R.K."/>
            <person name="Pettersson B.M.F."/>
            <person name="Ramesh M."/>
            <person name="Das S."/>
            <person name="Dasgupta S."/>
            <person name="Kirsebom L.A."/>
        </authorList>
    </citation>
    <scope>NUCLEOTIDE SEQUENCE</scope>
    <source>
        <strain evidence="2">DSM 45406</strain>
    </source>
</reference>